<organism evidence="2 3">
    <name type="scientific">Skermania pinensis</name>
    <dbReference type="NCBI Taxonomy" id="39122"/>
    <lineage>
        <taxon>Bacteria</taxon>
        <taxon>Bacillati</taxon>
        <taxon>Actinomycetota</taxon>
        <taxon>Actinomycetes</taxon>
        <taxon>Mycobacteriales</taxon>
        <taxon>Gordoniaceae</taxon>
        <taxon>Skermania</taxon>
    </lineage>
</organism>
<dbReference type="NCBIfam" id="TIGR00229">
    <property type="entry name" value="sensory_box"/>
    <property type="match status" value="1"/>
</dbReference>
<dbReference type="EMBL" id="CP079105">
    <property type="protein sequence ID" value="QXQ15958.1"/>
    <property type="molecule type" value="Genomic_DNA"/>
</dbReference>
<dbReference type="InterPro" id="IPR035965">
    <property type="entry name" value="PAS-like_dom_sf"/>
</dbReference>
<dbReference type="Gene3D" id="3.30.450.20">
    <property type="entry name" value="PAS domain"/>
    <property type="match status" value="1"/>
</dbReference>
<sequence>MFRLIEGPGRGRRKQVCRARSSATSGLRATWSSLWLGLDRDFNFDERRGVLVDERRQAEAHTPWDYLEQLSALTLLDRLPVPIVAVSPDGGIVHANPAFEHMLGYESGAMSEILFPDLLVQRPAMEEGLAATLRTWAGRLVELWHEDESVVRAVISSSALRRADDPVALVAFHDVTDQLWSDGRITQSPYEHGGLEADARPT</sequence>
<protein>
    <submittedName>
        <fullName evidence="2">PAS domain-containing protein</fullName>
    </submittedName>
</protein>
<dbReference type="InterPro" id="IPR000014">
    <property type="entry name" value="PAS"/>
</dbReference>
<dbReference type="Pfam" id="PF13188">
    <property type="entry name" value="PAS_8"/>
    <property type="match status" value="1"/>
</dbReference>
<accession>A0ABX8SDS5</accession>
<evidence type="ECO:0000313" key="2">
    <source>
        <dbReference type="EMBL" id="QXQ15958.1"/>
    </source>
</evidence>
<evidence type="ECO:0000313" key="3">
    <source>
        <dbReference type="Proteomes" id="UP000887023"/>
    </source>
</evidence>
<dbReference type="SMART" id="SM00091">
    <property type="entry name" value="PAS"/>
    <property type="match status" value="1"/>
</dbReference>
<dbReference type="CDD" id="cd00130">
    <property type="entry name" value="PAS"/>
    <property type="match status" value="1"/>
</dbReference>
<keyword evidence="3" id="KW-1185">Reference proteome</keyword>
<proteinExistence type="predicted"/>
<dbReference type="Proteomes" id="UP000887023">
    <property type="component" value="Chromosome"/>
</dbReference>
<name>A0ABX8SDS5_9ACTN</name>
<evidence type="ECO:0000259" key="1">
    <source>
        <dbReference type="PROSITE" id="PS50112"/>
    </source>
</evidence>
<feature type="domain" description="PAS" evidence="1">
    <location>
        <begin position="75"/>
        <end position="106"/>
    </location>
</feature>
<dbReference type="PROSITE" id="PS50112">
    <property type="entry name" value="PAS"/>
    <property type="match status" value="1"/>
</dbReference>
<reference evidence="2" key="1">
    <citation type="submission" date="2021-07" db="EMBL/GenBank/DDBJ databases">
        <title>Candidatus Kaistella beijingensis sp. nov. isolated from a municipal wastewater treatment plant is involved in sludge foaming.</title>
        <authorList>
            <person name="Song Y."/>
            <person name="Liu S.-J."/>
        </authorList>
    </citation>
    <scope>NUCLEOTIDE SEQUENCE</scope>
    <source>
        <strain evidence="2">DSM 43998</strain>
    </source>
</reference>
<gene>
    <name evidence="2" type="ORF">KV203_15345</name>
</gene>
<dbReference type="SUPFAM" id="SSF55785">
    <property type="entry name" value="PYP-like sensor domain (PAS domain)"/>
    <property type="match status" value="1"/>
</dbReference>